<reference evidence="2" key="1">
    <citation type="journal article" date="2017" name="Nat. Ecol. Evol.">
        <title>Genome expansion and lineage-specific genetic innovations in the forest pathogenic fungi Armillaria.</title>
        <authorList>
            <person name="Sipos G."/>
            <person name="Prasanna A.N."/>
            <person name="Walter M.C."/>
            <person name="O'Connor E."/>
            <person name="Balint B."/>
            <person name="Krizsan K."/>
            <person name="Kiss B."/>
            <person name="Hess J."/>
            <person name="Varga T."/>
            <person name="Slot J."/>
            <person name="Riley R."/>
            <person name="Boka B."/>
            <person name="Rigling D."/>
            <person name="Barry K."/>
            <person name="Lee J."/>
            <person name="Mihaltcheva S."/>
            <person name="LaButti K."/>
            <person name="Lipzen A."/>
            <person name="Waldron R."/>
            <person name="Moloney N.M."/>
            <person name="Sperisen C."/>
            <person name="Kredics L."/>
            <person name="Vagvoelgyi C."/>
            <person name="Patrignani A."/>
            <person name="Fitzpatrick D."/>
            <person name="Nagy I."/>
            <person name="Doyle S."/>
            <person name="Anderson J.B."/>
            <person name="Grigoriev I.V."/>
            <person name="Gueldener U."/>
            <person name="Muensterkoetter M."/>
            <person name="Nagy L.G."/>
        </authorList>
    </citation>
    <scope>NUCLEOTIDE SEQUENCE [LARGE SCALE GENOMIC DNA]</scope>
    <source>
        <strain evidence="2">28-4</strain>
    </source>
</reference>
<dbReference type="AlphaFoldDB" id="A0A2H3BU51"/>
<accession>A0A2H3BU51</accession>
<sequence length="157" mass="17779">MWASTRRASSTTEQGWWRFDIGVRPCTSVCCTNKLRPNVLFSRRPPQNISSCPLPWSAPFYPPALFSRFLFRFLHPSAPVSEDGSCHWLHGTAIFWLPCLRQTSGFDNSFLPRLDLILWPPPSSVTSSRFCEDAICVAVTMIVGLLCTSNLLVNRRT</sequence>
<evidence type="ECO:0000313" key="2">
    <source>
        <dbReference type="Proteomes" id="UP000218334"/>
    </source>
</evidence>
<proteinExistence type="predicted"/>
<evidence type="ECO:0000313" key="1">
    <source>
        <dbReference type="EMBL" id="PBK73130.1"/>
    </source>
</evidence>
<dbReference type="EMBL" id="KZ293421">
    <property type="protein sequence ID" value="PBK73130.1"/>
    <property type="molecule type" value="Genomic_DNA"/>
</dbReference>
<keyword evidence="2" id="KW-1185">Reference proteome</keyword>
<protein>
    <submittedName>
        <fullName evidence="1">Uncharacterized protein</fullName>
    </submittedName>
</protein>
<name>A0A2H3BU51_9AGAR</name>
<dbReference type="Proteomes" id="UP000218334">
    <property type="component" value="Unassembled WGS sequence"/>
</dbReference>
<organism evidence="1 2">
    <name type="scientific">Armillaria solidipes</name>
    <dbReference type="NCBI Taxonomy" id="1076256"/>
    <lineage>
        <taxon>Eukaryota</taxon>
        <taxon>Fungi</taxon>
        <taxon>Dikarya</taxon>
        <taxon>Basidiomycota</taxon>
        <taxon>Agaricomycotina</taxon>
        <taxon>Agaricomycetes</taxon>
        <taxon>Agaricomycetidae</taxon>
        <taxon>Agaricales</taxon>
        <taxon>Marasmiineae</taxon>
        <taxon>Physalacriaceae</taxon>
        <taxon>Armillaria</taxon>
    </lineage>
</organism>
<gene>
    <name evidence="1" type="ORF">ARMSODRAFT_717105</name>
</gene>